<dbReference type="STRING" id="159449.B4N89_08275"/>
<dbReference type="eggNOG" id="COG0747">
    <property type="taxonomic scope" value="Bacteria"/>
</dbReference>
<feature type="chain" id="PRO_5038916012" description="Solute-binding protein family 5 domain-containing protein" evidence="2">
    <location>
        <begin position="31"/>
        <end position="528"/>
    </location>
</feature>
<dbReference type="RefSeq" id="WP_078975252.1">
    <property type="nucleotide sequence ID" value="NZ_MWQN01000001.1"/>
</dbReference>
<gene>
    <name evidence="4" type="ORF">B4N89_08275</name>
</gene>
<reference evidence="4 5" key="1">
    <citation type="submission" date="2017-03" db="EMBL/GenBank/DDBJ databases">
        <title>Draft genome sequence of Streptomyces scabrisporus NF3, endophyte isolated from Amphipterygium adstringens.</title>
        <authorList>
            <person name="Vazquez M."/>
            <person name="Ceapa C.D."/>
            <person name="Rodriguez Luna D."/>
            <person name="Sanchez Esquivel S."/>
        </authorList>
    </citation>
    <scope>NUCLEOTIDE SEQUENCE [LARGE SCALE GENOMIC DNA]</scope>
    <source>
        <strain evidence="4 5">NF3</strain>
    </source>
</reference>
<dbReference type="GO" id="GO:0042597">
    <property type="term" value="C:periplasmic space"/>
    <property type="evidence" value="ECO:0007669"/>
    <property type="project" value="UniProtKB-ARBA"/>
</dbReference>
<dbReference type="InterPro" id="IPR039424">
    <property type="entry name" value="SBP_5"/>
</dbReference>
<dbReference type="OrthoDB" id="9801912at2"/>
<evidence type="ECO:0000259" key="3">
    <source>
        <dbReference type="Pfam" id="PF00496"/>
    </source>
</evidence>
<comment type="caution">
    <text evidence="4">The sequence shown here is derived from an EMBL/GenBank/DDBJ whole genome shotgun (WGS) entry which is preliminary data.</text>
</comment>
<dbReference type="GO" id="GO:0015833">
    <property type="term" value="P:peptide transport"/>
    <property type="evidence" value="ECO:0007669"/>
    <property type="project" value="TreeGrafter"/>
</dbReference>
<feature type="domain" description="Solute-binding protein family 5" evidence="3">
    <location>
        <begin position="97"/>
        <end position="445"/>
    </location>
</feature>
<organism evidence="4 5">
    <name type="scientific">Embleya scabrispora</name>
    <dbReference type="NCBI Taxonomy" id="159449"/>
    <lineage>
        <taxon>Bacteria</taxon>
        <taxon>Bacillati</taxon>
        <taxon>Actinomycetota</taxon>
        <taxon>Actinomycetes</taxon>
        <taxon>Kitasatosporales</taxon>
        <taxon>Streptomycetaceae</taxon>
        <taxon>Embleya</taxon>
    </lineage>
</organism>
<dbReference type="CDD" id="cd00995">
    <property type="entry name" value="PBP2_NikA_DppA_OppA_like"/>
    <property type="match status" value="1"/>
</dbReference>
<dbReference type="PANTHER" id="PTHR30290">
    <property type="entry name" value="PERIPLASMIC BINDING COMPONENT OF ABC TRANSPORTER"/>
    <property type="match status" value="1"/>
</dbReference>
<evidence type="ECO:0000313" key="4">
    <source>
        <dbReference type="EMBL" id="OPC80941.1"/>
    </source>
</evidence>
<evidence type="ECO:0000256" key="1">
    <source>
        <dbReference type="ARBA" id="ARBA00022729"/>
    </source>
</evidence>
<dbReference type="Pfam" id="PF00496">
    <property type="entry name" value="SBP_bac_5"/>
    <property type="match status" value="1"/>
</dbReference>
<dbReference type="PIRSF" id="PIRSF002741">
    <property type="entry name" value="MppA"/>
    <property type="match status" value="1"/>
</dbReference>
<keyword evidence="5" id="KW-1185">Reference proteome</keyword>
<feature type="signal peptide" evidence="2">
    <location>
        <begin position="1"/>
        <end position="30"/>
    </location>
</feature>
<accession>A0A1T3NW90</accession>
<dbReference type="PROSITE" id="PS51257">
    <property type="entry name" value="PROKAR_LIPOPROTEIN"/>
    <property type="match status" value="1"/>
</dbReference>
<evidence type="ECO:0000313" key="5">
    <source>
        <dbReference type="Proteomes" id="UP000190037"/>
    </source>
</evidence>
<sequence>MSKHHGTIARRRTAALAGASVLALTLAACGGGDDAAGGKADPNASAGAKKGGNLTLLTVSDARSMTPFNASYAAVTDLNRMLAVYDALFYVDNTQNKVVPQIGESLKSDDGGKTWVLKVKPNVKFSDGTPLDAAAVKFNWEMHAKPEVLSQHRPAASGLGLEVADPLTLRVTLPMPNANFDRTVATELSYIESPKQYGIDPKGERPVGAGPFILKTWNRDSQMVFEKNPDYWQGADKPYLDTLTIKVVNDVKQQVDTIKAGGADITFTIDAQKTKAAQEAGLGVTPFTLDGGQMIVFNTSQAPFDDPRARRAVALALDPADLNQKMFAGTATPAKSIFHSGKNFTDPTAAQPSPNKAEAQKLFDELAGEGKPVKFSYLVPENPTSNATSEYTMTALNAFKNVEVKLDKAEVGSYYLRLTVQKNYTAALYQIWSSDPEPILFNSLFSQTPLNFTGYKSPEADGALIKGRSTTDETVRKAAYADLQKALVKDLPMLAYQEAVTNIISGPRAVGVVGVQDGGMLMDRVGLK</sequence>
<dbReference type="AlphaFoldDB" id="A0A1T3NW90"/>
<dbReference type="InterPro" id="IPR030678">
    <property type="entry name" value="Peptide/Ni-bd"/>
</dbReference>
<dbReference type="InterPro" id="IPR000914">
    <property type="entry name" value="SBP_5_dom"/>
</dbReference>
<protein>
    <recommendedName>
        <fullName evidence="3">Solute-binding protein family 5 domain-containing protein</fullName>
    </recommendedName>
</protein>
<dbReference type="GO" id="GO:1904680">
    <property type="term" value="F:peptide transmembrane transporter activity"/>
    <property type="evidence" value="ECO:0007669"/>
    <property type="project" value="TreeGrafter"/>
</dbReference>
<dbReference type="PANTHER" id="PTHR30290:SF38">
    <property type="entry name" value="D,D-DIPEPTIDE-BINDING PERIPLASMIC PROTEIN DDPA-RELATED"/>
    <property type="match status" value="1"/>
</dbReference>
<dbReference type="Gene3D" id="3.40.190.10">
    <property type="entry name" value="Periplasmic binding protein-like II"/>
    <property type="match status" value="1"/>
</dbReference>
<proteinExistence type="predicted"/>
<name>A0A1T3NW90_9ACTN</name>
<dbReference type="Proteomes" id="UP000190037">
    <property type="component" value="Unassembled WGS sequence"/>
</dbReference>
<dbReference type="EMBL" id="MWQN01000001">
    <property type="protein sequence ID" value="OPC80941.1"/>
    <property type="molecule type" value="Genomic_DNA"/>
</dbReference>
<evidence type="ECO:0000256" key="2">
    <source>
        <dbReference type="SAM" id="SignalP"/>
    </source>
</evidence>
<dbReference type="Gene3D" id="3.10.105.10">
    <property type="entry name" value="Dipeptide-binding Protein, Domain 3"/>
    <property type="match status" value="1"/>
</dbReference>
<dbReference type="GO" id="GO:0043190">
    <property type="term" value="C:ATP-binding cassette (ABC) transporter complex"/>
    <property type="evidence" value="ECO:0007669"/>
    <property type="project" value="InterPro"/>
</dbReference>
<dbReference type="SUPFAM" id="SSF53850">
    <property type="entry name" value="Periplasmic binding protein-like II"/>
    <property type="match status" value="1"/>
</dbReference>
<keyword evidence="1 2" id="KW-0732">Signal</keyword>